<feature type="compositionally biased region" description="Low complexity" evidence="1">
    <location>
        <begin position="8"/>
        <end position="40"/>
    </location>
</feature>
<dbReference type="Proteomes" id="UP001140011">
    <property type="component" value="Unassembled WGS sequence"/>
</dbReference>
<keyword evidence="3" id="KW-1185">Reference proteome</keyword>
<accession>A0A9W8H5V7</accession>
<dbReference type="OrthoDB" id="5593082at2759"/>
<comment type="caution">
    <text evidence="2">The sequence shown here is derived from an EMBL/GenBank/DDBJ whole genome shotgun (WGS) entry which is preliminary data.</text>
</comment>
<name>A0A9W8H5V7_9FUNG</name>
<evidence type="ECO:0000313" key="2">
    <source>
        <dbReference type="EMBL" id="KAJ2756719.1"/>
    </source>
</evidence>
<sequence>MSSEYMRSTSSARPSSRPSATESGPGSGLSSGQQGESSGLAPGWAGLSTTGVGGQAVAVDSMMDRCVSRRSSVVSTNSSFFERSFFSTPESRIADLGKKATLSYATLMLNLYNNISVDLKAAIDASRRVVVQTVASKGKAAQLGPDLSRVQADMDDAIEAVVAVSKTTEFDSIKELLCHSLQVYEEIRMAGGL</sequence>
<evidence type="ECO:0000256" key="1">
    <source>
        <dbReference type="SAM" id="MobiDB-lite"/>
    </source>
</evidence>
<dbReference type="AlphaFoldDB" id="A0A9W8H5V7"/>
<reference evidence="2" key="1">
    <citation type="submission" date="2022-07" db="EMBL/GenBank/DDBJ databases">
        <title>Phylogenomic reconstructions and comparative analyses of Kickxellomycotina fungi.</title>
        <authorList>
            <person name="Reynolds N.K."/>
            <person name="Stajich J.E."/>
            <person name="Barry K."/>
            <person name="Grigoriev I.V."/>
            <person name="Crous P."/>
            <person name="Smith M.E."/>
        </authorList>
    </citation>
    <scope>NUCLEOTIDE SEQUENCE</scope>
    <source>
        <strain evidence="2">BCRC 34297</strain>
    </source>
</reference>
<gene>
    <name evidence="2" type="ORF">GGI19_000597</name>
</gene>
<feature type="region of interest" description="Disordered" evidence="1">
    <location>
        <begin position="1"/>
        <end position="44"/>
    </location>
</feature>
<evidence type="ECO:0000313" key="3">
    <source>
        <dbReference type="Proteomes" id="UP001140011"/>
    </source>
</evidence>
<dbReference type="InterPro" id="IPR019320">
    <property type="entry name" value="BORCS8"/>
</dbReference>
<organism evidence="2 3">
    <name type="scientific">Coemansia pectinata</name>
    <dbReference type="NCBI Taxonomy" id="1052879"/>
    <lineage>
        <taxon>Eukaryota</taxon>
        <taxon>Fungi</taxon>
        <taxon>Fungi incertae sedis</taxon>
        <taxon>Zoopagomycota</taxon>
        <taxon>Kickxellomycotina</taxon>
        <taxon>Kickxellomycetes</taxon>
        <taxon>Kickxellales</taxon>
        <taxon>Kickxellaceae</taxon>
        <taxon>Coemansia</taxon>
    </lineage>
</organism>
<dbReference type="EMBL" id="JANBUH010000017">
    <property type="protein sequence ID" value="KAJ2756719.1"/>
    <property type="molecule type" value="Genomic_DNA"/>
</dbReference>
<dbReference type="Pfam" id="PF10167">
    <property type="entry name" value="BORCS8"/>
    <property type="match status" value="1"/>
</dbReference>
<proteinExistence type="predicted"/>
<protein>
    <submittedName>
        <fullName evidence="2">Uncharacterized protein</fullName>
    </submittedName>
</protein>